<dbReference type="AlphaFoldDB" id="A0A1L3FNX9"/>
<organism evidence="1 2">
    <name type="scientific">Bradyrhizobium japonicum</name>
    <dbReference type="NCBI Taxonomy" id="375"/>
    <lineage>
        <taxon>Bacteria</taxon>
        <taxon>Pseudomonadati</taxon>
        <taxon>Pseudomonadota</taxon>
        <taxon>Alphaproteobacteria</taxon>
        <taxon>Hyphomicrobiales</taxon>
        <taxon>Nitrobacteraceae</taxon>
        <taxon>Bradyrhizobium</taxon>
    </lineage>
</organism>
<evidence type="ECO:0000313" key="2">
    <source>
        <dbReference type="Proteomes" id="UP000181962"/>
    </source>
</evidence>
<reference evidence="1 2" key="1">
    <citation type="submission" date="2016-11" db="EMBL/GenBank/DDBJ databases">
        <title>Complete Genome Sequence of Bradyrhizobium sp. strain J5, an isolated from soybean nodule in Hokkaido.</title>
        <authorList>
            <person name="Kanehara K."/>
        </authorList>
    </citation>
    <scope>NUCLEOTIDE SEQUENCE [LARGE SCALE GENOMIC DNA]</scope>
    <source>
        <strain evidence="1 2">J5</strain>
    </source>
</reference>
<name>A0A1L3FNX9_BRAJP</name>
<dbReference type="EMBL" id="CP017637">
    <property type="protein sequence ID" value="APG14999.1"/>
    <property type="molecule type" value="Genomic_DNA"/>
</dbReference>
<sequence length="75" mass="8657">MFRASIRPVSIGFRVTTSVMCESEAPYDTHCRRHSSLKSEWRAGQKQTLAESFEPVRPRRAWLGETNVEAAEWCK</sequence>
<accession>A0A1L3FNX9</accession>
<evidence type="ECO:0000313" key="1">
    <source>
        <dbReference type="EMBL" id="APG14999.1"/>
    </source>
</evidence>
<gene>
    <name evidence="1" type="ORF">BKD09_42460</name>
</gene>
<proteinExistence type="predicted"/>
<protein>
    <submittedName>
        <fullName evidence="1">Uncharacterized protein</fullName>
    </submittedName>
</protein>
<dbReference type="Proteomes" id="UP000181962">
    <property type="component" value="Chromosome"/>
</dbReference>